<feature type="transmembrane region" description="Helical" evidence="9">
    <location>
        <begin position="93"/>
        <end position="114"/>
    </location>
</feature>
<organism evidence="11 12">
    <name type="scientific">Kytococcus sedentarius (strain ATCC 14392 / DSM 20547 / JCM 11482 / CCUG 33030 / NBRC 15357 / NCTC 11040 / CCM 314 / 541)</name>
    <name type="common">Micrococcus sedentarius</name>
    <dbReference type="NCBI Taxonomy" id="478801"/>
    <lineage>
        <taxon>Bacteria</taxon>
        <taxon>Bacillati</taxon>
        <taxon>Actinomycetota</taxon>
        <taxon>Actinomycetes</taxon>
        <taxon>Micrococcales</taxon>
        <taxon>Kytococcaceae</taxon>
        <taxon>Kytococcus</taxon>
    </lineage>
</organism>
<dbReference type="InterPro" id="IPR011712">
    <property type="entry name" value="Sig_transdc_His_kin_sub3_dim/P"/>
</dbReference>
<keyword evidence="8" id="KW-0902">Two-component regulatory system</keyword>
<evidence type="ECO:0000256" key="6">
    <source>
        <dbReference type="ARBA" id="ARBA00022777"/>
    </source>
</evidence>
<dbReference type="InterPro" id="IPR050482">
    <property type="entry name" value="Sensor_HK_TwoCompSys"/>
</dbReference>
<evidence type="ECO:0000256" key="1">
    <source>
        <dbReference type="ARBA" id="ARBA00000085"/>
    </source>
</evidence>
<evidence type="ECO:0000256" key="3">
    <source>
        <dbReference type="ARBA" id="ARBA00022553"/>
    </source>
</evidence>
<dbReference type="InterPro" id="IPR036890">
    <property type="entry name" value="HATPase_C_sf"/>
</dbReference>
<keyword evidence="12" id="KW-1185">Reference proteome</keyword>
<keyword evidence="6 11" id="KW-0418">Kinase</keyword>
<dbReference type="GO" id="GO:0005524">
    <property type="term" value="F:ATP binding"/>
    <property type="evidence" value="ECO:0007669"/>
    <property type="project" value="UniProtKB-KW"/>
</dbReference>
<dbReference type="SUPFAM" id="SSF55874">
    <property type="entry name" value="ATPase domain of HSP90 chaperone/DNA topoisomerase II/histidine kinase"/>
    <property type="match status" value="1"/>
</dbReference>
<dbReference type="CDD" id="cd16917">
    <property type="entry name" value="HATPase_UhpB-NarQ-NarX-like"/>
    <property type="match status" value="1"/>
</dbReference>
<evidence type="ECO:0000313" key="12">
    <source>
        <dbReference type="Proteomes" id="UP000006666"/>
    </source>
</evidence>
<dbReference type="GO" id="GO:0016020">
    <property type="term" value="C:membrane"/>
    <property type="evidence" value="ECO:0007669"/>
    <property type="project" value="InterPro"/>
</dbReference>
<evidence type="ECO:0000256" key="8">
    <source>
        <dbReference type="ARBA" id="ARBA00023012"/>
    </source>
</evidence>
<dbReference type="EMBL" id="CP001686">
    <property type="protein sequence ID" value="ACV06729.1"/>
    <property type="molecule type" value="Genomic_DNA"/>
</dbReference>
<feature type="transmembrane region" description="Helical" evidence="9">
    <location>
        <begin position="163"/>
        <end position="182"/>
    </location>
</feature>
<dbReference type="Gene3D" id="1.20.5.1930">
    <property type="match status" value="1"/>
</dbReference>
<keyword evidence="9" id="KW-1133">Transmembrane helix</keyword>
<keyword evidence="9" id="KW-0472">Membrane</keyword>
<dbReference type="STRING" id="478801.Ksed_17160"/>
<keyword evidence="5" id="KW-0547">Nucleotide-binding</keyword>
<feature type="transmembrane region" description="Helical" evidence="9">
    <location>
        <begin position="37"/>
        <end position="58"/>
    </location>
</feature>
<evidence type="ECO:0000256" key="9">
    <source>
        <dbReference type="SAM" id="Phobius"/>
    </source>
</evidence>
<comment type="catalytic activity">
    <reaction evidence="1">
        <text>ATP + protein L-histidine = ADP + protein N-phospho-L-histidine.</text>
        <dbReference type="EC" id="2.7.13.3"/>
    </reaction>
</comment>
<feature type="transmembrane region" description="Helical" evidence="9">
    <location>
        <begin position="126"/>
        <end position="143"/>
    </location>
</feature>
<feature type="domain" description="Signal transduction histidine kinase subgroup 3 dimerisation and phosphoacceptor" evidence="10">
    <location>
        <begin position="216"/>
        <end position="282"/>
    </location>
</feature>
<dbReference type="GO" id="GO:0046983">
    <property type="term" value="F:protein dimerization activity"/>
    <property type="evidence" value="ECO:0007669"/>
    <property type="project" value="InterPro"/>
</dbReference>
<dbReference type="Proteomes" id="UP000006666">
    <property type="component" value="Chromosome"/>
</dbReference>
<dbReference type="PANTHER" id="PTHR24421">
    <property type="entry name" value="NITRATE/NITRITE SENSOR PROTEIN NARX-RELATED"/>
    <property type="match status" value="1"/>
</dbReference>
<reference evidence="11 12" key="1">
    <citation type="journal article" date="2009" name="Stand. Genomic Sci.">
        <title>Complete genome sequence of Kytococcus sedentarius type strain (541).</title>
        <authorList>
            <person name="Sims D."/>
            <person name="Brettin T."/>
            <person name="Detter J.C."/>
            <person name="Han C."/>
            <person name="Lapidus A."/>
            <person name="Copeland A."/>
            <person name="Glavina Del Rio T."/>
            <person name="Nolan M."/>
            <person name="Chen F."/>
            <person name="Lucas S."/>
            <person name="Tice H."/>
            <person name="Cheng J.F."/>
            <person name="Bruce D."/>
            <person name="Goodwin L."/>
            <person name="Pitluck S."/>
            <person name="Ovchinnikova G."/>
            <person name="Pati A."/>
            <person name="Ivanova N."/>
            <person name="Mavrommatis K."/>
            <person name="Chen A."/>
            <person name="Palaniappan K."/>
            <person name="D'haeseleer P."/>
            <person name="Chain P."/>
            <person name="Bristow J."/>
            <person name="Eisen J.A."/>
            <person name="Markowitz V."/>
            <person name="Hugenholtz P."/>
            <person name="Schneider S."/>
            <person name="Goker M."/>
            <person name="Pukall R."/>
            <person name="Kyrpides N.C."/>
            <person name="Klenk H.P."/>
        </authorList>
    </citation>
    <scope>NUCLEOTIDE SEQUENCE [LARGE SCALE GENOMIC DNA]</scope>
    <source>
        <strain evidence="12">ATCC 14392 / DSM 20547 / JCM 11482 / CCUG 33030 / NBRC 15357 / NCTC 11040 / CCM 314 / 541</strain>
    </source>
</reference>
<gene>
    <name evidence="11" type="ordered locus">Ksed_17160</name>
</gene>
<keyword evidence="7" id="KW-0067">ATP-binding</keyword>
<evidence type="ECO:0000259" key="10">
    <source>
        <dbReference type="Pfam" id="PF07730"/>
    </source>
</evidence>
<dbReference type="KEGG" id="kse:Ksed_17160"/>
<dbReference type="GO" id="GO:0000155">
    <property type="term" value="F:phosphorelay sensor kinase activity"/>
    <property type="evidence" value="ECO:0007669"/>
    <property type="project" value="InterPro"/>
</dbReference>
<protein>
    <recommendedName>
        <fullName evidence="2">histidine kinase</fullName>
        <ecNumber evidence="2">2.7.13.3</ecNumber>
    </recommendedName>
</protein>
<keyword evidence="4" id="KW-0808">Transferase</keyword>
<evidence type="ECO:0000256" key="7">
    <source>
        <dbReference type="ARBA" id="ARBA00022840"/>
    </source>
</evidence>
<sequence length="449" mass="48207">MSARHRLGERLATLRGPEPSHSAPQVNPTWRQNAVRIAFVVAVGAIIHMLSYGFVGGIEDPELRAQLEELRLIDIGLGLVAVPLLLARRRWPVVVAVLTGALMPFSSFAIAAYLYALVSLSSRRRVIPILVALACLAPASWVVQTAMDRWVLEHETGWGAVDFLANQTFLLMVALVFVLLGWNIGARRELAWAVEQQSAAAEREQVARVAQARLAERAAIAREMHDALGHRLSVVSMHAGALAYRQDMPADEVRQAAGTIAGQARTALEDLREILGVLRSTDADGAPVEGSPQVPDLCRLPTMVDETAGMGCTIDLEVPERLWVQIHESLPGSTSRHAYRVVQEAVTNACKHAPGHPILIEMGGAPGRGLTLRVENPLPAPEEAPSDVVSGGMGLTGMAERVALAGGELEAGRQEGSFVVEAWLPWAGRRAATPSSTDRTAQLNGSMAP</sequence>
<evidence type="ECO:0000256" key="4">
    <source>
        <dbReference type="ARBA" id="ARBA00022679"/>
    </source>
</evidence>
<dbReference type="HOGENOM" id="CLU_000445_20_1_11"/>
<dbReference type="EC" id="2.7.13.3" evidence="2"/>
<keyword evidence="3" id="KW-0597">Phosphoprotein</keyword>
<keyword evidence="9" id="KW-0812">Transmembrane</keyword>
<evidence type="ECO:0000313" key="11">
    <source>
        <dbReference type="EMBL" id="ACV06729.1"/>
    </source>
</evidence>
<evidence type="ECO:0000256" key="5">
    <source>
        <dbReference type="ARBA" id="ARBA00022741"/>
    </source>
</evidence>
<dbReference type="PANTHER" id="PTHR24421:SF10">
    <property type="entry name" value="NITRATE_NITRITE SENSOR PROTEIN NARQ"/>
    <property type="match status" value="1"/>
</dbReference>
<feature type="transmembrane region" description="Helical" evidence="9">
    <location>
        <begin position="70"/>
        <end position="87"/>
    </location>
</feature>
<dbReference type="RefSeq" id="WP_015779671.1">
    <property type="nucleotide sequence ID" value="NC_013169.1"/>
</dbReference>
<evidence type="ECO:0000256" key="2">
    <source>
        <dbReference type="ARBA" id="ARBA00012438"/>
    </source>
</evidence>
<dbReference type="Gene3D" id="3.30.565.10">
    <property type="entry name" value="Histidine kinase-like ATPase, C-terminal domain"/>
    <property type="match status" value="1"/>
</dbReference>
<dbReference type="Pfam" id="PF07730">
    <property type="entry name" value="HisKA_3"/>
    <property type="match status" value="1"/>
</dbReference>
<proteinExistence type="predicted"/>
<name>C7NIU1_KYTSD</name>
<dbReference type="eggNOG" id="COG4585">
    <property type="taxonomic scope" value="Bacteria"/>
</dbReference>
<accession>C7NIU1</accession>
<dbReference type="AlphaFoldDB" id="C7NIU1"/>